<reference evidence="6" key="1">
    <citation type="journal article" date="2019" name="Int. J. Syst. Evol. Microbiol.">
        <title>The Global Catalogue of Microorganisms (GCM) 10K type strain sequencing project: providing services to taxonomists for standard genome sequencing and annotation.</title>
        <authorList>
            <consortium name="The Broad Institute Genomics Platform"/>
            <consortium name="The Broad Institute Genome Sequencing Center for Infectious Disease"/>
            <person name="Wu L."/>
            <person name="Ma J."/>
        </authorList>
    </citation>
    <scope>NUCLEOTIDE SEQUENCE [LARGE SCALE GENOMIC DNA]</scope>
    <source>
        <strain evidence="6">CGMCC 1.10759</strain>
    </source>
</reference>
<dbReference type="SUPFAM" id="SSF53850">
    <property type="entry name" value="Periplasmic binding protein-like II"/>
    <property type="match status" value="1"/>
</dbReference>
<evidence type="ECO:0000256" key="2">
    <source>
        <dbReference type="ARBA" id="ARBA00022723"/>
    </source>
</evidence>
<name>A0ABV8SP03_9GAMM</name>
<evidence type="ECO:0000313" key="5">
    <source>
        <dbReference type="EMBL" id="MFC4309313.1"/>
    </source>
</evidence>
<dbReference type="InterPro" id="IPR005950">
    <property type="entry name" value="ModA"/>
</dbReference>
<dbReference type="EMBL" id="JBHSDU010000003">
    <property type="protein sequence ID" value="MFC4309313.1"/>
    <property type="molecule type" value="Genomic_DNA"/>
</dbReference>
<protein>
    <submittedName>
        <fullName evidence="5">Molybdate ABC transporter substrate-binding protein</fullName>
    </submittedName>
</protein>
<feature type="chain" id="PRO_5046595451" evidence="4">
    <location>
        <begin position="26"/>
        <end position="418"/>
    </location>
</feature>
<proteinExistence type="inferred from homology"/>
<feature type="signal peptide" evidence="4">
    <location>
        <begin position="1"/>
        <end position="25"/>
    </location>
</feature>
<accession>A0ABV8SP03</accession>
<evidence type="ECO:0000256" key="1">
    <source>
        <dbReference type="ARBA" id="ARBA00009175"/>
    </source>
</evidence>
<dbReference type="NCBIfam" id="NF007958">
    <property type="entry name" value="PRK10677.1"/>
    <property type="match status" value="1"/>
</dbReference>
<dbReference type="NCBIfam" id="TIGR01256">
    <property type="entry name" value="modA"/>
    <property type="match status" value="1"/>
</dbReference>
<keyword evidence="3 4" id="KW-0732">Signal</keyword>
<dbReference type="PANTHER" id="PTHR30632">
    <property type="entry name" value="MOLYBDATE-BINDING PERIPLASMIC PROTEIN"/>
    <property type="match status" value="1"/>
</dbReference>
<dbReference type="RefSeq" id="WP_380596370.1">
    <property type="nucleotide sequence ID" value="NZ_JBHSDU010000003.1"/>
</dbReference>
<dbReference type="Pfam" id="PF13531">
    <property type="entry name" value="SBP_bac_11"/>
    <property type="match status" value="1"/>
</dbReference>
<comment type="similarity">
    <text evidence="1">Belongs to the bacterial solute-binding protein ModA family.</text>
</comment>
<gene>
    <name evidence="5" type="primary">modA</name>
    <name evidence="5" type="ORF">ACFPN2_09495</name>
</gene>
<comment type="caution">
    <text evidence="5">The sequence shown here is derived from an EMBL/GenBank/DDBJ whole genome shotgun (WGS) entry which is preliminary data.</text>
</comment>
<dbReference type="InterPro" id="IPR050682">
    <property type="entry name" value="ModA/WtpA"/>
</dbReference>
<organism evidence="5 6">
    <name type="scientific">Steroidobacter flavus</name>
    <dbReference type="NCBI Taxonomy" id="1842136"/>
    <lineage>
        <taxon>Bacteria</taxon>
        <taxon>Pseudomonadati</taxon>
        <taxon>Pseudomonadota</taxon>
        <taxon>Gammaproteobacteria</taxon>
        <taxon>Steroidobacterales</taxon>
        <taxon>Steroidobacteraceae</taxon>
        <taxon>Steroidobacter</taxon>
    </lineage>
</organism>
<keyword evidence="2" id="KW-0479">Metal-binding</keyword>
<evidence type="ECO:0000256" key="3">
    <source>
        <dbReference type="ARBA" id="ARBA00022729"/>
    </source>
</evidence>
<dbReference type="Gene3D" id="3.40.190.10">
    <property type="entry name" value="Periplasmic binding protein-like II"/>
    <property type="match status" value="2"/>
</dbReference>
<evidence type="ECO:0000313" key="6">
    <source>
        <dbReference type="Proteomes" id="UP001595904"/>
    </source>
</evidence>
<dbReference type="Proteomes" id="UP001595904">
    <property type="component" value="Unassembled WGS sequence"/>
</dbReference>
<keyword evidence="6" id="KW-1185">Reference proteome</keyword>
<dbReference type="CDD" id="cd13536">
    <property type="entry name" value="PBP2_EcModA"/>
    <property type="match status" value="1"/>
</dbReference>
<sequence>MIQSLARSFAHLLIAALLLTQTATAAEAQREPLLVFAAASLTDVLQQAGPLYTKQSNVEVKFSFAASSALAKQIESGARADAFLSADQDWMNYLQERKLIKADTRADLLGNRLVLIAPKDSKITLKLQKGAPLIEALGPNGRLSTGDPDSVPVGKYAKTALGNLDLWAAIESRLVRADNVRVALMYVARGEAPLGIVYATDAAAEPQVRVVDLFPESSHAPITYPMAATTSASAETASFLKFLRGDQARAIFTKAGFTILRGAGTAAGSAPACSGFQFDVSKELKVFESKPREVAATTAANSAAAIDVNQLYSVKLTDQSKVSFATTPGKSTVADGSYAGLLKITSPRTQTIRVTATEHAWLDVVSGGKLVESARHTGSANCKVLRKVVEFKIAPDQPVMIQVSGSTEQQIKLAVTTI</sequence>
<evidence type="ECO:0000256" key="4">
    <source>
        <dbReference type="SAM" id="SignalP"/>
    </source>
</evidence>
<dbReference type="PANTHER" id="PTHR30632:SF17">
    <property type="entry name" value="MOLYBDATE-BINDING PROTEIN MODA"/>
    <property type="match status" value="1"/>
</dbReference>